<evidence type="ECO:0000313" key="1">
    <source>
        <dbReference type="EMBL" id="GFP90246.1"/>
    </source>
</evidence>
<organism evidence="1 2">
    <name type="scientific">Phtheirospermum japonicum</name>
    <dbReference type="NCBI Taxonomy" id="374723"/>
    <lineage>
        <taxon>Eukaryota</taxon>
        <taxon>Viridiplantae</taxon>
        <taxon>Streptophyta</taxon>
        <taxon>Embryophyta</taxon>
        <taxon>Tracheophyta</taxon>
        <taxon>Spermatophyta</taxon>
        <taxon>Magnoliopsida</taxon>
        <taxon>eudicotyledons</taxon>
        <taxon>Gunneridae</taxon>
        <taxon>Pentapetalae</taxon>
        <taxon>asterids</taxon>
        <taxon>lamiids</taxon>
        <taxon>Lamiales</taxon>
        <taxon>Orobanchaceae</taxon>
        <taxon>Orobanchaceae incertae sedis</taxon>
        <taxon>Phtheirospermum</taxon>
    </lineage>
</organism>
<dbReference type="Gene3D" id="3.30.310.80">
    <property type="entry name" value="Kinase associated domain 1, KA1"/>
    <property type="match status" value="1"/>
</dbReference>
<evidence type="ECO:0000313" key="2">
    <source>
        <dbReference type="Proteomes" id="UP000653305"/>
    </source>
</evidence>
<reference evidence="1" key="1">
    <citation type="submission" date="2020-07" db="EMBL/GenBank/DDBJ databases">
        <title>Ethylene signaling mediates host invasion by parasitic plants.</title>
        <authorList>
            <person name="Yoshida S."/>
        </authorList>
    </citation>
    <scope>NUCLEOTIDE SEQUENCE</scope>
    <source>
        <strain evidence="1">Okayama</strain>
    </source>
</reference>
<protein>
    <submittedName>
        <fullName evidence="1">Cbl-interacting serine/threonine-protein kinase 14</fullName>
    </submittedName>
</protein>
<name>A0A830BTX5_9LAMI</name>
<keyword evidence="1" id="KW-0808">Transferase</keyword>
<dbReference type="GO" id="GO:0016301">
    <property type="term" value="F:kinase activity"/>
    <property type="evidence" value="ECO:0007669"/>
    <property type="project" value="UniProtKB-KW"/>
</dbReference>
<sequence>MGVRLHGKNLEYVVKVEINRLTEEVVLVEMKGNASGRDLWKDKFKPWLIDLVLGLITTT</sequence>
<dbReference type="Proteomes" id="UP000653305">
    <property type="component" value="Unassembled WGS sequence"/>
</dbReference>
<keyword evidence="2" id="KW-1185">Reference proteome</keyword>
<gene>
    <name evidence="1" type="ORF">PHJA_001168500</name>
</gene>
<dbReference type="OrthoDB" id="1745890at2759"/>
<dbReference type="EMBL" id="BMAC01000213">
    <property type="protein sequence ID" value="GFP90246.1"/>
    <property type="molecule type" value="Genomic_DNA"/>
</dbReference>
<dbReference type="AlphaFoldDB" id="A0A830BTX5"/>
<proteinExistence type="predicted"/>
<comment type="caution">
    <text evidence="1">The sequence shown here is derived from an EMBL/GenBank/DDBJ whole genome shotgun (WGS) entry which is preliminary data.</text>
</comment>
<accession>A0A830BTX5</accession>
<keyword evidence="1" id="KW-0418">Kinase</keyword>